<dbReference type="Pfam" id="PF01809">
    <property type="entry name" value="YidD"/>
    <property type="match status" value="1"/>
</dbReference>
<evidence type="ECO:0000313" key="1">
    <source>
        <dbReference type="EMBL" id="BBM86142.1"/>
    </source>
</evidence>
<keyword evidence="2" id="KW-1185">Reference proteome</keyword>
<gene>
    <name evidence="1" type="ORF">UABAM_04528</name>
</gene>
<dbReference type="RefSeq" id="WP_173013496.1">
    <property type="nucleotide sequence ID" value="NZ_AP019860.1"/>
</dbReference>
<protein>
    <recommendedName>
        <fullName evidence="3">Membrane protein insertion efficiency factor YidD</fullName>
    </recommendedName>
</protein>
<evidence type="ECO:0000313" key="2">
    <source>
        <dbReference type="Proteomes" id="UP000326354"/>
    </source>
</evidence>
<evidence type="ECO:0008006" key="3">
    <source>
        <dbReference type="Google" id="ProtNLM"/>
    </source>
</evidence>
<dbReference type="KEGG" id="uam:UABAM_04528"/>
<dbReference type="Proteomes" id="UP000326354">
    <property type="component" value="Chromosome"/>
</dbReference>
<dbReference type="SMART" id="SM01234">
    <property type="entry name" value="Haemolytic"/>
    <property type="match status" value="1"/>
</dbReference>
<dbReference type="EMBL" id="AP019860">
    <property type="protein sequence ID" value="BBM86142.1"/>
    <property type="molecule type" value="Genomic_DNA"/>
</dbReference>
<name>A0A5S9F6D1_UABAM</name>
<accession>A0A5S9F6D1</accession>
<proteinExistence type="predicted"/>
<sequence length="108" mass="12423">MKTLAIHAINGYQKYISPYKGFCCAHRVLHGLDSCSEYAKKTVAQNGVYNSIKKIRQRFAACRQANMLLMEEKKKSTKDHIRMGLYVMDRNCDMALRGCEIFNCCSFL</sequence>
<reference evidence="1 2" key="1">
    <citation type="submission" date="2019-08" db="EMBL/GenBank/DDBJ databases">
        <title>Complete genome sequence of Candidatus Uab amorphum.</title>
        <authorList>
            <person name="Shiratori T."/>
            <person name="Suzuki S."/>
            <person name="Kakizawa Y."/>
            <person name="Ishida K."/>
        </authorList>
    </citation>
    <scope>NUCLEOTIDE SEQUENCE [LARGE SCALE GENOMIC DNA]</scope>
    <source>
        <strain evidence="1 2">SRT547</strain>
    </source>
</reference>
<organism evidence="1 2">
    <name type="scientific">Uabimicrobium amorphum</name>
    <dbReference type="NCBI Taxonomy" id="2596890"/>
    <lineage>
        <taxon>Bacteria</taxon>
        <taxon>Pseudomonadati</taxon>
        <taxon>Planctomycetota</taxon>
        <taxon>Candidatus Uabimicrobiia</taxon>
        <taxon>Candidatus Uabimicrobiales</taxon>
        <taxon>Candidatus Uabimicrobiaceae</taxon>
        <taxon>Candidatus Uabimicrobium</taxon>
    </lineage>
</organism>
<dbReference type="NCBIfam" id="TIGR00278">
    <property type="entry name" value="membrane protein insertion efficiency factor YidD"/>
    <property type="match status" value="1"/>
</dbReference>
<dbReference type="InterPro" id="IPR002696">
    <property type="entry name" value="Membr_insert_effic_factor_YidD"/>
</dbReference>
<dbReference type="AlphaFoldDB" id="A0A5S9F6D1"/>